<comment type="caution">
    <text evidence="2">The sequence shown here is derived from an EMBL/GenBank/DDBJ whole genome shotgun (WGS) entry which is preliminary data.</text>
</comment>
<keyword evidence="1" id="KW-0812">Transmembrane</keyword>
<keyword evidence="3" id="KW-1185">Reference proteome</keyword>
<organism evidence="2 3">
    <name type="scientific">Bacillus chungangensis</name>
    <dbReference type="NCBI Taxonomy" id="587633"/>
    <lineage>
        <taxon>Bacteria</taxon>
        <taxon>Bacillati</taxon>
        <taxon>Bacillota</taxon>
        <taxon>Bacilli</taxon>
        <taxon>Bacillales</taxon>
        <taxon>Bacillaceae</taxon>
        <taxon>Bacillus</taxon>
    </lineage>
</organism>
<accession>A0ABT9WXT8</accession>
<evidence type="ECO:0000256" key="1">
    <source>
        <dbReference type="SAM" id="Phobius"/>
    </source>
</evidence>
<evidence type="ECO:0000313" key="2">
    <source>
        <dbReference type="EMBL" id="MDQ0178108.1"/>
    </source>
</evidence>
<keyword evidence="1" id="KW-0472">Membrane</keyword>
<name>A0ABT9WXT8_9BACI</name>
<reference evidence="2 3" key="1">
    <citation type="submission" date="2023-07" db="EMBL/GenBank/DDBJ databases">
        <title>Genomic Encyclopedia of Type Strains, Phase IV (KMG-IV): sequencing the most valuable type-strain genomes for metagenomic binning, comparative biology and taxonomic classification.</title>
        <authorList>
            <person name="Goeker M."/>
        </authorList>
    </citation>
    <scope>NUCLEOTIDE SEQUENCE [LARGE SCALE GENOMIC DNA]</scope>
    <source>
        <strain evidence="2 3">DSM 23837</strain>
    </source>
</reference>
<keyword evidence="1" id="KW-1133">Transmembrane helix</keyword>
<dbReference type="EMBL" id="JAUSTT010000033">
    <property type="protein sequence ID" value="MDQ0178108.1"/>
    <property type="molecule type" value="Genomic_DNA"/>
</dbReference>
<evidence type="ECO:0000313" key="3">
    <source>
        <dbReference type="Proteomes" id="UP001223586"/>
    </source>
</evidence>
<evidence type="ECO:0008006" key="4">
    <source>
        <dbReference type="Google" id="ProtNLM"/>
    </source>
</evidence>
<protein>
    <recommendedName>
        <fullName evidence="4">Sugar ABC transporter permease</fullName>
    </recommendedName>
</protein>
<sequence length="76" mass="8719">MTKANAKIQEAPIRKLFFSYLIPAILGILLLTVFSLARASAPMVWLRSILQFRSFHYLSLFHSGLALVEQRSILYH</sequence>
<feature type="transmembrane region" description="Helical" evidence="1">
    <location>
        <begin position="16"/>
        <end position="37"/>
    </location>
</feature>
<dbReference type="Proteomes" id="UP001223586">
    <property type="component" value="Unassembled WGS sequence"/>
</dbReference>
<gene>
    <name evidence="2" type="ORF">J2S08_004002</name>
</gene>
<proteinExistence type="predicted"/>